<sequence>MVPKLAWTKYESGRQVELMTPSCHGMDAVDDLQWQLCRGLAGRMCKVVFWCMQRQSKAKPPMGAVVKMLEGEMYIALPANPLFRHLMVDVPAENLWMTMTSSVNTTSALENDTRSISQGGNEITSL</sequence>
<dbReference type="OMA" id="GEMYIAL"/>
<dbReference type="Proteomes" id="UP000324705">
    <property type="component" value="Chromosome 6B"/>
</dbReference>
<evidence type="ECO:0000313" key="2">
    <source>
        <dbReference type="Proteomes" id="UP000324705"/>
    </source>
</evidence>
<gene>
    <name evidence="1" type="ORF">TRITD_6Bv1G040990</name>
</gene>
<name>A0A9R1B7X7_TRITD</name>
<proteinExistence type="predicted"/>
<keyword evidence="2" id="KW-1185">Reference proteome</keyword>
<dbReference type="Gramene" id="TRITD6Bv1G040990.1">
    <property type="protein sequence ID" value="TRITD6Bv1G040990.1"/>
    <property type="gene ID" value="TRITD6Bv1G040990"/>
</dbReference>
<protein>
    <submittedName>
        <fullName evidence="1">Uncharacterized protein</fullName>
    </submittedName>
</protein>
<evidence type="ECO:0000313" key="1">
    <source>
        <dbReference type="EMBL" id="VAI54816.1"/>
    </source>
</evidence>
<organism evidence="1 2">
    <name type="scientific">Triticum turgidum subsp. durum</name>
    <name type="common">Durum wheat</name>
    <name type="synonym">Triticum durum</name>
    <dbReference type="NCBI Taxonomy" id="4567"/>
    <lineage>
        <taxon>Eukaryota</taxon>
        <taxon>Viridiplantae</taxon>
        <taxon>Streptophyta</taxon>
        <taxon>Embryophyta</taxon>
        <taxon>Tracheophyta</taxon>
        <taxon>Spermatophyta</taxon>
        <taxon>Magnoliopsida</taxon>
        <taxon>Liliopsida</taxon>
        <taxon>Poales</taxon>
        <taxon>Poaceae</taxon>
        <taxon>BOP clade</taxon>
        <taxon>Pooideae</taxon>
        <taxon>Triticodae</taxon>
        <taxon>Triticeae</taxon>
        <taxon>Triticinae</taxon>
        <taxon>Triticum</taxon>
    </lineage>
</organism>
<dbReference type="EMBL" id="LT934122">
    <property type="protein sequence ID" value="VAI54816.1"/>
    <property type="molecule type" value="Genomic_DNA"/>
</dbReference>
<dbReference type="AlphaFoldDB" id="A0A9R1B7X7"/>
<accession>A0A9R1B7X7</accession>
<reference evidence="1 2" key="1">
    <citation type="submission" date="2017-09" db="EMBL/GenBank/DDBJ databases">
        <authorList>
            <consortium name="International Durum Wheat Genome Sequencing Consortium (IDWGSC)"/>
            <person name="Milanesi L."/>
        </authorList>
    </citation>
    <scope>NUCLEOTIDE SEQUENCE [LARGE SCALE GENOMIC DNA]</scope>
    <source>
        <strain evidence="2">cv. Svevo</strain>
    </source>
</reference>